<dbReference type="InterPro" id="IPR039391">
    <property type="entry name" value="Phytocyanin-like"/>
</dbReference>
<keyword evidence="6" id="KW-0325">Glycoprotein</keyword>
<evidence type="ECO:0000256" key="9">
    <source>
        <dbReference type="ARBA" id="ARBA00037868"/>
    </source>
</evidence>
<dbReference type="EMBL" id="NMUH01004022">
    <property type="protein sequence ID" value="MQM08063.1"/>
    <property type="molecule type" value="Genomic_DNA"/>
</dbReference>
<gene>
    <name evidence="13" type="ORF">Taro_040918</name>
</gene>
<evidence type="ECO:0000256" key="6">
    <source>
        <dbReference type="ARBA" id="ARBA00023180"/>
    </source>
</evidence>
<keyword evidence="11" id="KW-1133">Transmembrane helix</keyword>
<evidence type="ECO:0000313" key="14">
    <source>
        <dbReference type="Proteomes" id="UP000652761"/>
    </source>
</evidence>
<keyword evidence="7" id="KW-0449">Lipoprotein</keyword>
<dbReference type="InterPro" id="IPR008972">
    <property type="entry name" value="Cupredoxin"/>
</dbReference>
<dbReference type="InterPro" id="IPR041846">
    <property type="entry name" value="ENL_dom"/>
</dbReference>
<name>A0A843WA59_COLES</name>
<dbReference type="GO" id="GO:0009055">
    <property type="term" value="F:electron transfer activity"/>
    <property type="evidence" value="ECO:0007669"/>
    <property type="project" value="InterPro"/>
</dbReference>
<dbReference type="PANTHER" id="PTHR33021:SF234">
    <property type="entry name" value="EARLY NODULIN-LIKE PROTEIN 7"/>
    <property type="match status" value="1"/>
</dbReference>
<evidence type="ECO:0000256" key="7">
    <source>
        <dbReference type="ARBA" id="ARBA00023288"/>
    </source>
</evidence>
<dbReference type="AlphaFoldDB" id="A0A843WA59"/>
<dbReference type="Gene3D" id="2.60.40.420">
    <property type="entry name" value="Cupredoxins - blue copper proteins"/>
    <property type="match status" value="1"/>
</dbReference>
<feature type="transmembrane region" description="Helical" evidence="11">
    <location>
        <begin position="89"/>
        <end position="111"/>
    </location>
</feature>
<evidence type="ECO:0000256" key="2">
    <source>
        <dbReference type="ARBA" id="ARBA00022622"/>
    </source>
</evidence>
<protein>
    <recommendedName>
        <fullName evidence="12">Phytocyanin domain-containing protein</fullName>
    </recommendedName>
</protein>
<evidence type="ECO:0000259" key="12">
    <source>
        <dbReference type="PROSITE" id="PS51485"/>
    </source>
</evidence>
<feature type="compositionally biased region" description="Low complexity" evidence="10">
    <location>
        <begin position="233"/>
        <end position="242"/>
    </location>
</feature>
<keyword evidence="4 11" id="KW-0472">Membrane</keyword>
<dbReference type="InterPro" id="IPR003245">
    <property type="entry name" value="Phytocyanin_dom"/>
</dbReference>
<comment type="subcellular location">
    <subcellularLocation>
        <location evidence="9">Endomembrane system</location>
        <topology evidence="9">Lipid-anchor</topology>
    </subcellularLocation>
    <subcellularLocation>
        <location evidence="1">Membrane</location>
        <topology evidence="1">Lipid-anchor</topology>
        <topology evidence="1">GPI-anchor</topology>
    </subcellularLocation>
</comment>
<keyword evidence="14" id="KW-1185">Reference proteome</keyword>
<dbReference type="CDD" id="cd11019">
    <property type="entry name" value="OsENODL1_like"/>
    <property type="match status" value="1"/>
</dbReference>
<evidence type="ECO:0000256" key="5">
    <source>
        <dbReference type="ARBA" id="ARBA00023157"/>
    </source>
</evidence>
<feature type="transmembrane region" description="Helical" evidence="11">
    <location>
        <begin position="252"/>
        <end position="272"/>
    </location>
</feature>
<sequence length="275" mass="29217">MSAASSDGDLAAGPFLVNKENLFCFNFTTADNRGALHSGQAASNAPVRPAVPSDPFAHGDKHLLLRQCHRARKESSSERAAKRKGKMKGGISAVTAACFVLSLAGGVAVVASEQFKVGGDEGWRQPDPKNTDMYALWAGRTSFRVGDSIYFEYGNDSVLLVDKRGYYHCNTTNVTAAFHDGRTVFNLDKPGLLYFISGEPGHCKNGQRLIVDVTAPAPSHHRPSPPPLPAPATPAVHAPSQSPLPSAAAGSALVPVLLALVALAHFMVSLWTPRH</sequence>
<dbReference type="SUPFAM" id="SSF49503">
    <property type="entry name" value="Cupredoxins"/>
    <property type="match status" value="1"/>
</dbReference>
<evidence type="ECO:0000256" key="11">
    <source>
        <dbReference type="SAM" id="Phobius"/>
    </source>
</evidence>
<keyword evidence="11" id="KW-0812">Transmembrane</keyword>
<evidence type="ECO:0000256" key="1">
    <source>
        <dbReference type="ARBA" id="ARBA00004589"/>
    </source>
</evidence>
<organism evidence="13 14">
    <name type="scientific">Colocasia esculenta</name>
    <name type="common">Wild taro</name>
    <name type="synonym">Arum esculentum</name>
    <dbReference type="NCBI Taxonomy" id="4460"/>
    <lineage>
        <taxon>Eukaryota</taxon>
        <taxon>Viridiplantae</taxon>
        <taxon>Streptophyta</taxon>
        <taxon>Embryophyta</taxon>
        <taxon>Tracheophyta</taxon>
        <taxon>Spermatophyta</taxon>
        <taxon>Magnoliopsida</taxon>
        <taxon>Liliopsida</taxon>
        <taxon>Araceae</taxon>
        <taxon>Aroideae</taxon>
        <taxon>Colocasieae</taxon>
        <taxon>Colocasia</taxon>
    </lineage>
</organism>
<evidence type="ECO:0000256" key="10">
    <source>
        <dbReference type="SAM" id="MobiDB-lite"/>
    </source>
</evidence>
<evidence type="ECO:0000313" key="13">
    <source>
        <dbReference type="EMBL" id="MQM08063.1"/>
    </source>
</evidence>
<dbReference type="PROSITE" id="PS51485">
    <property type="entry name" value="PHYTOCYANIN"/>
    <property type="match status" value="1"/>
</dbReference>
<dbReference type="Proteomes" id="UP000652761">
    <property type="component" value="Unassembled WGS sequence"/>
</dbReference>
<dbReference type="GO" id="GO:0005886">
    <property type="term" value="C:plasma membrane"/>
    <property type="evidence" value="ECO:0007669"/>
    <property type="project" value="TreeGrafter"/>
</dbReference>
<dbReference type="Pfam" id="PF02298">
    <property type="entry name" value="Cu_bind_like"/>
    <property type="match status" value="1"/>
</dbReference>
<feature type="domain" description="Phytocyanin" evidence="12">
    <location>
        <begin position="113"/>
        <end position="215"/>
    </location>
</feature>
<dbReference type="GO" id="GO:0012505">
    <property type="term" value="C:endomembrane system"/>
    <property type="evidence" value="ECO:0007669"/>
    <property type="project" value="UniProtKB-SubCell"/>
</dbReference>
<dbReference type="GO" id="GO:0098552">
    <property type="term" value="C:side of membrane"/>
    <property type="evidence" value="ECO:0007669"/>
    <property type="project" value="UniProtKB-KW"/>
</dbReference>
<evidence type="ECO:0000256" key="3">
    <source>
        <dbReference type="ARBA" id="ARBA00022729"/>
    </source>
</evidence>
<dbReference type="FunFam" id="2.60.40.420:FF:000010">
    <property type="entry name" value="Early nodulin-like protein 1"/>
    <property type="match status" value="1"/>
</dbReference>
<evidence type="ECO:0000256" key="8">
    <source>
        <dbReference type="ARBA" id="ARBA00035011"/>
    </source>
</evidence>
<accession>A0A843WA59</accession>
<keyword evidence="5" id="KW-1015">Disulfide bond</keyword>
<keyword evidence="2" id="KW-0336">GPI-anchor</keyword>
<keyword evidence="3" id="KW-0732">Signal</keyword>
<comment type="caution">
    <text evidence="13">The sequence shown here is derived from an EMBL/GenBank/DDBJ whole genome shotgun (WGS) entry which is preliminary data.</text>
</comment>
<dbReference type="OrthoDB" id="1933543at2759"/>
<evidence type="ECO:0000256" key="4">
    <source>
        <dbReference type="ARBA" id="ARBA00023136"/>
    </source>
</evidence>
<reference evidence="13" key="1">
    <citation type="submission" date="2017-07" db="EMBL/GenBank/DDBJ databases">
        <title>Taro Niue Genome Assembly and Annotation.</title>
        <authorList>
            <person name="Atibalentja N."/>
            <person name="Keating K."/>
            <person name="Fields C.J."/>
        </authorList>
    </citation>
    <scope>NUCLEOTIDE SEQUENCE</scope>
    <source>
        <strain evidence="13">Niue_2</strain>
        <tissue evidence="13">Leaf</tissue>
    </source>
</reference>
<comment type="similarity">
    <text evidence="8">Belongs to the early nodulin-like (ENODL) family.</text>
</comment>
<feature type="region of interest" description="Disordered" evidence="10">
    <location>
        <begin position="216"/>
        <end position="242"/>
    </location>
</feature>
<dbReference type="PANTHER" id="PTHR33021">
    <property type="entry name" value="BLUE COPPER PROTEIN"/>
    <property type="match status" value="1"/>
</dbReference>
<proteinExistence type="inferred from homology"/>